<dbReference type="RefSeq" id="WP_145433579.1">
    <property type="nucleotide sequence ID" value="NZ_CP036339.1"/>
</dbReference>
<dbReference type="OrthoDB" id="9805159at2"/>
<dbReference type="SMART" id="SM00642">
    <property type="entry name" value="Aamy"/>
    <property type="match status" value="1"/>
</dbReference>
<dbReference type="Pfam" id="PF00128">
    <property type="entry name" value="Alpha-amylase"/>
    <property type="match status" value="2"/>
</dbReference>
<reference evidence="4 5" key="1">
    <citation type="submission" date="2019-02" db="EMBL/GenBank/DDBJ databases">
        <title>Deep-cultivation of Planctomycetes and their phenomic and genomic characterization uncovers novel biology.</title>
        <authorList>
            <person name="Wiegand S."/>
            <person name="Jogler M."/>
            <person name="Boedeker C."/>
            <person name="Pinto D."/>
            <person name="Vollmers J."/>
            <person name="Rivas-Marin E."/>
            <person name="Kohn T."/>
            <person name="Peeters S.H."/>
            <person name="Heuer A."/>
            <person name="Rast P."/>
            <person name="Oberbeckmann S."/>
            <person name="Bunk B."/>
            <person name="Jeske O."/>
            <person name="Meyerdierks A."/>
            <person name="Storesund J.E."/>
            <person name="Kallscheuer N."/>
            <person name="Luecker S."/>
            <person name="Lage O.M."/>
            <person name="Pohl T."/>
            <person name="Merkel B.J."/>
            <person name="Hornburger P."/>
            <person name="Mueller R.-W."/>
            <person name="Bruemmer F."/>
            <person name="Labrenz M."/>
            <person name="Spormann A.M."/>
            <person name="Op den Camp H."/>
            <person name="Overmann J."/>
            <person name="Amann R."/>
            <person name="Jetten M.S.M."/>
            <person name="Mascher T."/>
            <person name="Medema M.H."/>
            <person name="Devos D.P."/>
            <person name="Kaster A.-K."/>
            <person name="Ovreas L."/>
            <person name="Rohde M."/>
            <person name="Galperin M.Y."/>
            <person name="Jogler C."/>
        </authorList>
    </citation>
    <scope>NUCLEOTIDE SEQUENCE [LARGE SCALE GENOMIC DNA]</scope>
    <source>
        <strain evidence="4 5">I41</strain>
    </source>
</reference>
<dbReference type="Gene3D" id="2.60.40.1180">
    <property type="entry name" value="Golgi alpha-mannosidase II"/>
    <property type="match status" value="1"/>
</dbReference>
<feature type="domain" description="Glycosyl hydrolase family 13 catalytic" evidence="3">
    <location>
        <begin position="72"/>
        <end position="557"/>
    </location>
</feature>
<keyword evidence="2 4" id="KW-0326">Glycosidase</keyword>
<dbReference type="SUPFAM" id="SSF51445">
    <property type="entry name" value="(Trans)glycosidases"/>
    <property type="match status" value="1"/>
</dbReference>
<keyword evidence="5" id="KW-1185">Reference proteome</keyword>
<dbReference type="Gene3D" id="3.20.20.80">
    <property type="entry name" value="Glycosidases"/>
    <property type="match status" value="1"/>
</dbReference>
<accession>A0A517TZV4</accession>
<proteinExistence type="predicted"/>
<dbReference type="EC" id="3.2.1.135" evidence="4"/>
<organism evidence="4 5">
    <name type="scientific">Lacipirellula limnantheis</name>
    <dbReference type="NCBI Taxonomy" id="2528024"/>
    <lineage>
        <taxon>Bacteria</taxon>
        <taxon>Pseudomonadati</taxon>
        <taxon>Planctomycetota</taxon>
        <taxon>Planctomycetia</taxon>
        <taxon>Pirellulales</taxon>
        <taxon>Lacipirellulaceae</taxon>
        <taxon>Lacipirellula</taxon>
    </lineage>
</organism>
<evidence type="ECO:0000256" key="1">
    <source>
        <dbReference type="ARBA" id="ARBA00022801"/>
    </source>
</evidence>
<dbReference type="PANTHER" id="PTHR10357:SF210">
    <property type="entry name" value="MALTODEXTRIN GLUCOSIDASE"/>
    <property type="match status" value="1"/>
</dbReference>
<keyword evidence="1 4" id="KW-0378">Hydrolase</keyword>
<dbReference type="Proteomes" id="UP000317909">
    <property type="component" value="Chromosome"/>
</dbReference>
<dbReference type="InterPro" id="IPR013780">
    <property type="entry name" value="Glyco_hydro_b"/>
</dbReference>
<dbReference type="KEGG" id="llh:I41_30760"/>
<evidence type="ECO:0000313" key="4">
    <source>
        <dbReference type="EMBL" id="QDT73885.1"/>
    </source>
</evidence>
<sequence length="649" mass="72883">MNSTARLIAAVIIGAAGCGDVIAPSRVANVAELTAAATDGSTPMPPATAAEWDGATSLANVPAWAADAVFYQIFPERFRNGDSSNDPTHASLEFAEETPKSWRITPWTADWYARADWERESGENFYENGVFNRRYGGDLQGVLDKLDYLQDLGVNAIYFNPVFYGRSLHKYDGSSLHHIDPHFGPDPAGDFALMAAETSDPASWHWTAADQLFLKLLAEAHSRKIRVIIDGVFNHTGCDFFAFADIVKRREQSPYAEWYIVAHFDDPTTPADEFHYKGWWGNRTLPEFSDNAAGNDLHPGPKAYVLNVTRRWMDPNNDGDPVDGIDGWRLDVADEVPLPFWKEWNAFVRRLNPQAYTVAEFWNDARRLLTEGGFSATMNYHAFAFPVKGFLIDGRMSAHDFGRELQLRREAYPTAMQFAQQNLIDSHDTERVASMIVNRPFEQHYRNADRFDYDEGGVVSPRYNPSYAVRPPTEQERRLQRMIVLLQMTYVGAPMVYYGDEAGMWGGDDPCDRAPMTWEDLQFCVQSHDPLGRPREAVAVAFDHELHDFYRSAIALRNNEPALRRGSWSPVASVDDAKFFAFRRSLAGRSLLVAFNRGAETFQWVLPSQVGKNAKIIFATDQTITLEDGEPAGPPTAHLPAFSGVVVAE</sequence>
<name>A0A517TZV4_9BACT</name>
<dbReference type="PANTHER" id="PTHR10357">
    <property type="entry name" value="ALPHA-AMYLASE FAMILY MEMBER"/>
    <property type="match status" value="1"/>
</dbReference>
<dbReference type="GO" id="GO:0031216">
    <property type="term" value="F:neopullulanase activity"/>
    <property type="evidence" value="ECO:0007669"/>
    <property type="project" value="UniProtKB-EC"/>
</dbReference>
<evidence type="ECO:0000313" key="5">
    <source>
        <dbReference type="Proteomes" id="UP000317909"/>
    </source>
</evidence>
<evidence type="ECO:0000259" key="3">
    <source>
        <dbReference type="SMART" id="SM00642"/>
    </source>
</evidence>
<dbReference type="GO" id="GO:0005975">
    <property type="term" value="P:carbohydrate metabolic process"/>
    <property type="evidence" value="ECO:0007669"/>
    <property type="project" value="InterPro"/>
</dbReference>
<dbReference type="PROSITE" id="PS51257">
    <property type="entry name" value="PROKAR_LIPOPROTEIN"/>
    <property type="match status" value="1"/>
</dbReference>
<dbReference type="EMBL" id="CP036339">
    <property type="protein sequence ID" value="QDT73885.1"/>
    <property type="molecule type" value="Genomic_DNA"/>
</dbReference>
<evidence type="ECO:0000256" key="2">
    <source>
        <dbReference type="ARBA" id="ARBA00023295"/>
    </source>
</evidence>
<dbReference type="InterPro" id="IPR006047">
    <property type="entry name" value="GH13_cat_dom"/>
</dbReference>
<dbReference type="AlphaFoldDB" id="A0A517TZV4"/>
<dbReference type="CDD" id="cd11338">
    <property type="entry name" value="AmyAc_CMD"/>
    <property type="match status" value="1"/>
</dbReference>
<protein>
    <submittedName>
        <fullName evidence="4">Neopullulanase 2</fullName>
        <ecNumber evidence="4">3.2.1.135</ecNumber>
    </submittedName>
</protein>
<gene>
    <name evidence="4" type="primary">tvaII</name>
    <name evidence="4" type="ORF">I41_30760</name>
</gene>
<dbReference type="InterPro" id="IPR017853">
    <property type="entry name" value="GH"/>
</dbReference>